<keyword evidence="1" id="KW-1185">Reference proteome</keyword>
<accession>A0A1I7ZXB6</accession>
<protein>
    <submittedName>
        <fullName evidence="2">Uncharacterized protein</fullName>
    </submittedName>
</protein>
<proteinExistence type="predicted"/>
<dbReference type="Proteomes" id="UP000095287">
    <property type="component" value="Unplaced"/>
</dbReference>
<dbReference type="WBParaSite" id="L893_g3084.t1">
    <property type="protein sequence ID" value="L893_g3084.t1"/>
    <property type="gene ID" value="L893_g3084"/>
</dbReference>
<evidence type="ECO:0000313" key="1">
    <source>
        <dbReference type="Proteomes" id="UP000095287"/>
    </source>
</evidence>
<name>A0A1I7ZXB6_9BILA</name>
<evidence type="ECO:0000313" key="2">
    <source>
        <dbReference type="WBParaSite" id="L893_g3084.t1"/>
    </source>
</evidence>
<organism evidence="1 2">
    <name type="scientific">Steinernema glaseri</name>
    <dbReference type="NCBI Taxonomy" id="37863"/>
    <lineage>
        <taxon>Eukaryota</taxon>
        <taxon>Metazoa</taxon>
        <taxon>Ecdysozoa</taxon>
        <taxon>Nematoda</taxon>
        <taxon>Chromadorea</taxon>
        <taxon>Rhabditida</taxon>
        <taxon>Tylenchina</taxon>
        <taxon>Panagrolaimomorpha</taxon>
        <taxon>Strongyloidoidea</taxon>
        <taxon>Steinernematidae</taxon>
        <taxon>Steinernema</taxon>
    </lineage>
</organism>
<reference evidence="2" key="1">
    <citation type="submission" date="2016-11" db="UniProtKB">
        <authorList>
            <consortium name="WormBaseParasite"/>
        </authorList>
    </citation>
    <scope>IDENTIFICATION</scope>
</reference>
<sequence length="87" mass="9475">MISTKEICIGDSKAVRPAGFYSQKMLYVQIESSKLGFAFKSSRIGFGHFLTTLALRASKAKANQWTGERTLWGESGGLSLLPNGKGF</sequence>
<dbReference type="AlphaFoldDB" id="A0A1I7ZXB6"/>